<evidence type="ECO:0000313" key="4">
    <source>
        <dbReference type="EMBL" id="CAA0098037.1"/>
    </source>
</evidence>
<accession>A0A5S9P424</accession>
<dbReference type="Proteomes" id="UP000439591">
    <property type="component" value="Unassembled WGS sequence"/>
</dbReference>
<evidence type="ECO:0000259" key="2">
    <source>
        <dbReference type="Pfam" id="PF12849"/>
    </source>
</evidence>
<keyword evidence="5" id="KW-1185">Reference proteome</keyword>
<dbReference type="EMBL" id="CACSIK010000001">
    <property type="protein sequence ID" value="CAA0090557.1"/>
    <property type="molecule type" value="Genomic_DNA"/>
</dbReference>
<evidence type="ECO:0000313" key="5">
    <source>
        <dbReference type="Proteomes" id="UP000435877"/>
    </source>
</evidence>
<evidence type="ECO:0000256" key="1">
    <source>
        <dbReference type="SAM" id="SignalP"/>
    </source>
</evidence>
<proteinExistence type="predicted"/>
<gene>
    <name evidence="3" type="ORF">IHBHHGIJ_02035</name>
    <name evidence="4" type="ORF">KFEGEMFD_01637</name>
</gene>
<protein>
    <recommendedName>
        <fullName evidence="2">PBP domain-containing protein</fullName>
    </recommendedName>
</protein>
<dbReference type="Pfam" id="PF12849">
    <property type="entry name" value="PBP_like_2"/>
    <property type="match status" value="1"/>
</dbReference>
<dbReference type="EMBL" id="CACSIM010000002">
    <property type="protein sequence ID" value="CAA0098037.1"/>
    <property type="molecule type" value="Genomic_DNA"/>
</dbReference>
<sequence>MTGIAGLPVCQFIICLRQRAIHTLLLLLASINAFGNAGDNAEPSFVVVVNKTVPEARLTPVDLRAIFSIRKRSWSDGSPIRVFVLQESDSLHHQFCQSALHSYPYVLRDHWDRMTFSGTGVAPTVVKNQQEMVHMVVKTPGAIGYVHTSSILDENHNLTVTYSYPERSYSYSEEQ</sequence>
<organism evidence="4 6">
    <name type="scientific">Zhongshania aliphaticivorans</name>
    <dbReference type="NCBI Taxonomy" id="1470434"/>
    <lineage>
        <taxon>Bacteria</taxon>
        <taxon>Pseudomonadati</taxon>
        <taxon>Pseudomonadota</taxon>
        <taxon>Gammaproteobacteria</taxon>
        <taxon>Cellvibrionales</taxon>
        <taxon>Spongiibacteraceae</taxon>
        <taxon>Zhongshania</taxon>
    </lineage>
</organism>
<feature type="domain" description="PBP" evidence="2">
    <location>
        <begin position="45"/>
        <end position="156"/>
    </location>
</feature>
<evidence type="ECO:0000313" key="6">
    <source>
        <dbReference type="Proteomes" id="UP000439591"/>
    </source>
</evidence>
<feature type="signal peptide" evidence="1">
    <location>
        <begin position="1"/>
        <end position="35"/>
    </location>
</feature>
<feature type="chain" id="PRO_5036150457" description="PBP domain-containing protein" evidence="1">
    <location>
        <begin position="36"/>
        <end position="175"/>
    </location>
</feature>
<evidence type="ECO:0000313" key="3">
    <source>
        <dbReference type="EMBL" id="CAA0090557.1"/>
    </source>
</evidence>
<dbReference type="InterPro" id="IPR024370">
    <property type="entry name" value="PBP_domain"/>
</dbReference>
<keyword evidence="1" id="KW-0732">Signal</keyword>
<dbReference type="AlphaFoldDB" id="A0A5S9P424"/>
<dbReference type="Gene3D" id="3.40.190.10">
    <property type="entry name" value="Periplasmic binding protein-like II"/>
    <property type="match status" value="1"/>
</dbReference>
<reference evidence="5 6" key="1">
    <citation type="submission" date="2019-11" db="EMBL/GenBank/DDBJ databases">
        <authorList>
            <person name="Holert J."/>
        </authorList>
    </citation>
    <scope>NUCLEOTIDE SEQUENCE [LARGE SCALE GENOMIC DNA]</scope>
    <source>
        <strain evidence="4">BC3_2A</strain>
        <strain evidence="3">SB11_1A</strain>
    </source>
</reference>
<name>A0A5S9P424_9GAMM</name>
<dbReference type="SUPFAM" id="SSF53850">
    <property type="entry name" value="Periplasmic binding protein-like II"/>
    <property type="match status" value="1"/>
</dbReference>
<dbReference type="Proteomes" id="UP000435877">
    <property type="component" value="Unassembled WGS sequence"/>
</dbReference>